<evidence type="ECO:0000313" key="2">
    <source>
        <dbReference type="EMBL" id="AUF83274.1"/>
    </source>
</evidence>
<keyword evidence="1" id="KW-1133">Transmembrane helix</keyword>
<dbReference type="OrthoDB" id="391626at2"/>
<keyword evidence="3" id="KW-1185">Reference proteome</keyword>
<dbReference type="GO" id="GO:0022857">
    <property type="term" value="F:transmembrane transporter activity"/>
    <property type="evidence" value="ECO:0007669"/>
    <property type="project" value="InterPro"/>
</dbReference>
<feature type="transmembrane region" description="Helical" evidence="1">
    <location>
        <begin position="20"/>
        <end position="37"/>
    </location>
</feature>
<feature type="transmembrane region" description="Helical" evidence="1">
    <location>
        <begin position="206"/>
        <end position="230"/>
    </location>
</feature>
<feature type="transmembrane region" description="Helical" evidence="1">
    <location>
        <begin position="173"/>
        <end position="194"/>
    </location>
</feature>
<gene>
    <name evidence="2" type="ORF">CXP39_00420</name>
</gene>
<keyword evidence="1" id="KW-0472">Membrane</keyword>
<dbReference type="InterPro" id="IPR011701">
    <property type="entry name" value="MFS"/>
</dbReference>
<accession>A0A2K9CCA6</accession>
<dbReference type="SUPFAM" id="SSF103473">
    <property type="entry name" value="MFS general substrate transporter"/>
    <property type="match status" value="2"/>
</dbReference>
<evidence type="ECO:0008006" key="4">
    <source>
        <dbReference type="Google" id="ProtNLM"/>
    </source>
</evidence>
<feature type="transmembrane region" description="Helical" evidence="1">
    <location>
        <begin position="85"/>
        <end position="106"/>
    </location>
</feature>
<dbReference type="Proteomes" id="UP000233419">
    <property type="component" value="Chromosome"/>
</dbReference>
<evidence type="ECO:0000313" key="3">
    <source>
        <dbReference type="Proteomes" id="UP000233419"/>
    </source>
</evidence>
<proteinExistence type="predicted"/>
<feature type="transmembrane region" description="Helical" evidence="1">
    <location>
        <begin position="118"/>
        <end position="137"/>
    </location>
</feature>
<feature type="transmembrane region" description="Helical" evidence="1">
    <location>
        <begin position="57"/>
        <end position="76"/>
    </location>
</feature>
<dbReference type="Pfam" id="PF07690">
    <property type="entry name" value="MFS_1"/>
    <property type="match status" value="1"/>
</dbReference>
<dbReference type="RefSeq" id="WP_036256387.1">
    <property type="nucleotide sequence ID" value="NZ_CP025257.1"/>
</dbReference>
<evidence type="ECO:0000256" key="1">
    <source>
        <dbReference type="SAM" id="Phobius"/>
    </source>
</evidence>
<feature type="transmembrane region" description="Helical" evidence="1">
    <location>
        <begin position="445"/>
        <end position="468"/>
    </location>
</feature>
<organism evidence="2 3">
    <name type="scientific">Mesoplasma syrphidae</name>
    <dbReference type="NCBI Taxonomy" id="225999"/>
    <lineage>
        <taxon>Bacteria</taxon>
        <taxon>Bacillati</taxon>
        <taxon>Mycoplasmatota</taxon>
        <taxon>Mollicutes</taxon>
        <taxon>Entomoplasmatales</taxon>
        <taxon>Entomoplasmataceae</taxon>
        <taxon>Mesoplasma</taxon>
    </lineage>
</organism>
<feature type="transmembrane region" description="Helical" evidence="1">
    <location>
        <begin position="254"/>
        <end position="275"/>
    </location>
</feature>
<dbReference type="AlphaFoldDB" id="A0A2K9CCA6"/>
<dbReference type="KEGG" id="msyr:CXP39_00420"/>
<protein>
    <recommendedName>
        <fullName evidence="4">MFS transporter</fullName>
    </recommendedName>
</protein>
<reference evidence="2 3" key="1">
    <citation type="submission" date="2017-12" db="EMBL/GenBank/DDBJ databases">
        <title>Mesoplasma syrphidae YJS, Complete Genome.</title>
        <authorList>
            <person name="Knight T.F."/>
            <person name="Citino T."/>
            <person name="Rubinstein R."/>
            <person name="Neuschaefer Z."/>
        </authorList>
    </citation>
    <scope>NUCLEOTIDE SEQUENCE [LARGE SCALE GENOMIC DNA]</scope>
    <source>
        <strain evidence="2 3">YJS</strain>
    </source>
</reference>
<dbReference type="EMBL" id="CP025257">
    <property type="protein sequence ID" value="AUF83274.1"/>
    <property type="molecule type" value="Genomic_DNA"/>
</dbReference>
<feature type="transmembrane region" description="Helical" evidence="1">
    <location>
        <begin position="281"/>
        <end position="299"/>
    </location>
</feature>
<sequence>MKTKKIKWSFFEDFKKNFPLLILALADVVVMAIPFYMENYIPNINGNLNLTAAEYSQAGAIYGFVALPCYILGAYIGDKFKSKHLMVLSLALTSILGAWYLMLPIIGAVNPDSNVIKYQLYFIFGGFSFATCGLFWAPLWKVIKNHGTEELLGEEKEKRVGANNGYQGMMNGLIGLTLALFGTLLLTLSTNGLLPNLVIKETEISLGFFILVTIYVLLTVLSLIMIFFVIKEPKIPETSFSVKSLVAVIKQWKIWLLGFLVLGVYMLQMGLSSYINYMNNVFLIPAVAVMIIGIFRTYVMRFLIASPFGKRADKSHSYIFLICVGLLIGIVLVCIAIMLPGFNNDFNKEGAGNFGTGKIIIQFAAGLNLILLGMVTWALVTIRWTPIGAELKVDNKDYAAGVNIISVIAFTPDAFFKQIRSAIESKHNMVLENGTIVANQTGNQLILLVVAVFAVFGLICGTALYILLYKNSDKFIFKKNRNKIAEISK</sequence>
<feature type="transmembrane region" description="Helical" evidence="1">
    <location>
        <begin position="319"/>
        <end position="339"/>
    </location>
</feature>
<dbReference type="Gene3D" id="1.20.1250.20">
    <property type="entry name" value="MFS general substrate transporter like domains"/>
    <property type="match status" value="1"/>
</dbReference>
<name>A0A2K9CCA6_9MOLU</name>
<keyword evidence="1" id="KW-0812">Transmembrane</keyword>
<feature type="transmembrane region" description="Helical" evidence="1">
    <location>
        <begin position="359"/>
        <end position="382"/>
    </location>
</feature>
<dbReference type="InterPro" id="IPR036259">
    <property type="entry name" value="MFS_trans_sf"/>
</dbReference>